<protein>
    <recommendedName>
        <fullName evidence="3">Reverse transcriptase/retrotransposon-derived protein RNase H-like domain-containing protein</fullName>
    </recommendedName>
</protein>
<proteinExistence type="predicted"/>
<feature type="region of interest" description="Disordered" evidence="1">
    <location>
        <begin position="313"/>
        <end position="370"/>
    </location>
</feature>
<dbReference type="InterPro" id="IPR043128">
    <property type="entry name" value="Rev_trsase/Diguanyl_cyclase"/>
</dbReference>
<dbReference type="SUPFAM" id="SSF56672">
    <property type="entry name" value="DNA/RNA polymerases"/>
    <property type="match status" value="1"/>
</dbReference>
<evidence type="ECO:0008006" key="3">
    <source>
        <dbReference type="Google" id="ProtNLM"/>
    </source>
</evidence>
<organism evidence="2">
    <name type="scientific">Fagus sylvatica</name>
    <name type="common">Beechnut</name>
    <dbReference type="NCBI Taxonomy" id="28930"/>
    <lineage>
        <taxon>Eukaryota</taxon>
        <taxon>Viridiplantae</taxon>
        <taxon>Streptophyta</taxon>
        <taxon>Embryophyta</taxon>
        <taxon>Tracheophyta</taxon>
        <taxon>Spermatophyta</taxon>
        <taxon>Magnoliopsida</taxon>
        <taxon>eudicotyledons</taxon>
        <taxon>Gunneridae</taxon>
        <taxon>Pentapetalae</taxon>
        <taxon>rosids</taxon>
        <taxon>fabids</taxon>
        <taxon>Fagales</taxon>
        <taxon>Fagaceae</taxon>
        <taxon>Fagus</taxon>
    </lineage>
</organism>
<feature type="compositionally biased region" description="Acidic residues" evidence="1">
    <location>
        <begin position="360"/>
        <end position="370"/>
    </location>
</feature>
<dbReference type="EMBL" id="OIVN01001642">
    <property type="protein sequence ID" value="SPC96150.1"/>
    <property type="molecule type" value="Genomic_DNA"/>
</dbReference>
<dbReference type="PANTHER" id="PTHR33064:SF37">
    <property type="entry name" value="RIBONUCLEASE H"/>
    <property type="match status" value="1"/>
</dbReference>
<dbReference type="PANTHER" id="PTHR33064">
    <property type="entry name" value="POL PROTEIN"/>
    <property type="match status" value="1"/>
</dbReference>
<evidence type="ECO:0000256" key="1">
    <source>
        <dbReference type="SAM" id="MobiDB-lite"/>
    </source>
</evidence>
<dbReference type="Gene3D" id="3.30.70.270">
    <property type="match status" value="1"/>
</dbReference>
<evidence type="ECO:0000313" key="2">
    <source>
        <dbReference type="EMBL" id="SPC96150.1"/>
    </source>
</evidence>
<dbReference type="AlphaFoldDB" id="A0A2N9G9K2"/>
<reference evidence="2" key="1">
    <citation type="submission" date="2018-02" db="EMBL/GenBank/DDBJ databases">
        <authorList>
            <person name="Cohen D.B."/>
            <person name="Kent A.D."/>
        </authorList>
    </citation>
    <scope>NUCLEOTIDE SEQUENCE</scope>
</reference>
<dbReference type="InterPro" id="IPR043502">
    <property type="entry name" value="DNA/RNA_pol_sf"/>
</dbReference>
<gene>
    <name evidence="2" type="ORF">FSB_LOCUS24032</name>
</gene>
<dbReference type="InterPro" id="IPR051320">
    <property type="entry name" value="Viral_Replic_Matur_Polypro"/>
</dbReference>
<sequence>MTKMEAPFEQLLDRLEPPVDAILGDVELMWAIGVGNRRNIPVAFGLDHVGCFPGQMKGKISPIDRVIKFADKFPKEILDKTQLQKFLGSLNYVGEFYQSLRKQCKPLFDRLQTNPPPWTSVHTSIVQDIKKYVKTLPCLSIPTINYFKIIEADASDIGYGVTPSQFVTYDPHQITPVNSTVKTSSSRMVSLGKPVRQSPSFAKALTSDYDPFAKALTSDYDPFAKQFKDSTKTLREALLHFMEKYKFSEYNGNFPAILLFCAKFHVPWIVKWHYQIEDNILIKSYAVKRFDKFDRDRIIGFVYNEFPVKQEQKLEDKPSSSTSSVKDLLKGKSPEELAEIPRWPQSKAANQPVDSQDPYDGYEDYDLNLD</sequence>
<name>A0A2N9G9K2_FAGSY</name>
<accession>A0A2N9G9K2</accession>